<protein>
    <submittedName>
        <fullName evidence="1">Uncharacterized protein</fullName>
    </submittedName>
</protein>
<reference evidence="1 2" key="1">
    <citation type="journal article" date="2022" name="bioRxiv">
        <title>The genome of the oomycete Peronosclerospora sorghi, a cosmopolitan pathogen of maize and sorghum, is inflated with dispersed pseudogenes.</title>
        <authorList>
            <person name="Fletcher K."/>
            <person name="Martin F."/>
            <person name="Isakeit T."/>
            <person name="Cavanaugh K."/>
            <person name="Magill C."/>
            <person name="Michelmore R."/>
        </authorList>
    </citation>
    <scope>NUCLEOTIDE SEQUENCE [LARGE SCALE GENOMIC DNA]</scope>
    <source>
        <strain evidence="1">P6</strain>
    </source>
</reference>
<gene>
    <name evidence="1" type="ORF">PsorP6_002189</name>
</gene>
<organism evidence="1 2">
    <name type="scientific">Peronosclerospora sorghi</name>
    <dbReference type="NCBI Taxonomy" id="230839"/>
    <lineage>
        <taxon>Eukaryota</taxon>
        <taxon>Sar</taxon>
        <taxon>Stramenopiles</taxon>
        <taxon>Oomycota</taxon>
        <taxon>Peronosporomycetes</taxon>
        <taxon>Peronosporales</taxon>
        <taxon>Peronosporaceae</taxon>
        <taxon>Peronosclerospora</taxon>
    </lineage>
</organism>
<sequence length="148" mass="15785">MHSPHNNNDKSNKKNAHQYSTSVLWSPDIRMRRGGAVGCVVSVAAVVSSAGYVGCGVSIMGEDSVRFGGSMRYAEAMAVVEAVDRSREGDPPSCRWSGIRPLPPLAGNGRALTSGTPPSPVVISKKKNRHPSTCPNLVRLRTSRKSGR</sequence>
<keyword evidence="2" id="KW-1185">Reference proteome</keyword>
<dbReference type="Proteomes" id="UP001163321">
    <property type="component" value="Chromosome 1"/>
</dbReference>
<proteinExistence type="predicted"/>
<comment type="caution">
    <text evidence="1">The sequence shown here is derived from an EMBL/GenBank/DDBJ whole genome shotgun (WGS) entry which is preliminary data.</text>
</comment>
<evidence type="ECO:0000313" key="2">
    <source>
        <dbReference type="Proteomes" id="UP001163321"/>
    </source>
</evidence>
<evidence type="ECO:0000313" key="1">
    <source>
        <dbReference type="EMBL" id="KAI9921622.1"/>
    </source>
</evidence>
<accession>A0ACC0WS87</accession>
<dbReference type="EMBL" id="CM047580">
    <property type="protein sequence ID" value="KAI9921622.1"/>
    <property type="molecule type" value="Genomic_DNA"/>
</dbReference>
<name>A0ACC0WS87_9STRA</name>